<dbReference type="Proteomes" id="UP000494329">
    <property type="component" value="Unassembled WGS sequence"/>
</dbReference>
<organism evidence="1 2">
    <name type="scientific">Paraburkholderia solisilvae</name>
    <dbReference type="NCBI Taxonomy" id="624376"/>
    <lineage>
        <taxon>Bacteria</taxon>
        <taxon>Pseudomonadati</taxon>
        <taxon>Pseudomonadota</taxon>
        <taxon>Betaproteobacteria</taxon>
        <taxon>Burkholderiales</taxon>
        <taxon>Burkholderiaceae</taxon>
        <taxon>Paraburkholderia</taxon>
    </lineage>
</organism>
<dbReference type="EMBL" id="CADIKF010000060">
    <property type="protein sequence ID" value="CAB3769047.1"/>
    <property type="molecule type" value="Genomic_DNA"/>
</dbReference>
<dbReference type="AlphaFoldDB" id="A0A6J5ETY2"/>
<protein>
    <submittedName>
        <fullName evidence="1">Uncharacterized protein</fullName>
    </submittedName>
</protein>
<gene>
    <name evidence="1" type="ORF">LMG29739_05449</name>
</gene>
<evidence type="ECO:0000313" key="2">
    <source>
        <dbReference type="Proteomes" id="UP000494329"/>
    </source>
</evidence>
<accession>A0A6J5ETY2</accession>
<keyword evidence="2" id="KW-1185">Reference proteome</keyword>
<reference evidence="1 2" key="1">
    <citation type="submission" date="2020-04" db="EMBL/GenBank/DDBJ databases">
        <authorList>
            <person name="De Canck E."/>
        </authorList>
    </citation>
    <scope>NUCLEOTIDE SEQUENCE [LARGE SCALE GENOMIC DNA]</scope>
    <source>
        <strain evidence="1 2">LMG 29739</strain>
    </source>
</reference>
<name>A0A6J5ETY2_9BURK</name>
<sequence length="35" mass="3848">MYTVPSSGNKHSLEKTTLTEISTGFTGIYAQQIMI</sequence>
<evidence type="ECO:0000313" key="1">
    <source>
        <dbReference type="EMBL" id="CAB3769047.1"/>
    </source>
</evidence>
<proteinExistence type="predicted"/>